<feature type="compositionally biased region" description="Basic and acidic residues" evidence="1">
    <location>
        <begin position="130"/>
        <end position="140"/>
    </location>
</feature>
<dbReference type="OrthoDB" id="3677745at2"/>
<gene>
    <name evidence="2" type="ORF">CLV63_12770</name>
</gene>
<sequence>MNAHPSPDDLAPAARTPPPQDAPADDALGDFLTEQDSPWLAEQLLRVAGEDPVAHARLAAAAGLDSAVPLAEQALRDAVTGLRPGTLDWDIDGDDGSGQLLRCVELLDDLAGYGYETESAQLARHAADLLDDTHPGHDDPTTLALIQRATPPPP</sequence>
<evidence type="ECO:0000313" key="3">
    <source>
        <dbReference type="Proteomes" id="UP000240542"/>
    </source>
</evidence>
<name>A0A2P8CW63_9ACTN</name>
<organism evidence="2 3">
    <name type="scientific">Murinocardiopsis flavida</name>
    <dbReference type="NCBI Taxonomy" id="645275"/>
    <lineage>
        <taxon>Bacteria</taxon>
        <taxon>Bacillati</taxon>
        <taxon>Actinomycetota</taxon>
        <taxon>Actinomycetes</taxon>
        <taxon>Streptosporangiales</taxon>
        <taxon>Nocardiopsidaceae</taxon>
        <taxon>Murinocardiopsis</taxon>
    </lineage>
</organism>
<proteinExistence type="predicted"/>
<evidence type="ECO:0000313" key="2">
    <source>
        <dbReference type="EMBL" id="PSK89197.1"/>
    </source>
</evidence>
<dbReference type="Proteomes" id="UP000240542">
    <property type="component" value="Unassembled WGS sequence"/>
</dbReference>
<dbReference type="EMBL" id="PYGA01000027">
    <property type="protein sequence ID" value="PSK89197.1"/>
    <property type="molecule type" value="Genomic_DNA"/>
</dbReference>
<feature type="region of interest" description="Disordered" evidence="1">
    <location>
        <begin position="130"/>
        <end position="154"/>
    </location>
</feature>
<accession>A0A2P8CW63</accession>
<keyword evidence="3" id="KW-1185">Reference proteome</keyword>
<protein>
    <submittedName>
        <fullName evidence="2">Uncharacterized protein</fullName>
    </submittedName>
</protein>
<dbReference type="RefSeq" id="WP_106586291.1">
    <property type="nucleotide sequence ID" value="NZ_PYGA01000027.1"/>
</dbReference>
<dbReference type="AlphaFoldDB" id="A0A2P8CW63"/>
<evidence type="ECO:0000256" key="1">
    <source>
        <dbReference type="SAM" id="MobiDB-lite"/>
    </source>
</evidence>
<feature type="region of interest" description="Disordered" evidence="1">
    <location>
        <begin position="1"/>
        <end position="29"/>
    </location>
</feature>
<reference evidence="2 3" key="1">
    <citation type="submission" date="2018-03" db="EMBL/GenBank/DDBJ databases">
        <title>Genomic Encyclopedia of Archaeal and Bacterial Type Strains, Phase II (KMG-II): from individual species to whole genera.</title>
        <authorList>
            <person name="Goeker M."/>
        </authorList>
    </citation>
    <scope>NUCLEOTIDE SEQUENCE [LARGE SCALE GENOMIC DNA]</scope>
    <source>
        <strain evidence="2 3">DSM 45312</strain>
    </source>
</reference>
<comment type="caution">
    <text evidence="2">The sequence shown here is derived from an EMBL/GenBank/DDBJ whole genome shotgun (WGS) entry which is preliminary data.</text>
</comment>